<evidence type="ECO:0000259" key="10">
    <source>
        <dbReference type="SMART" id="SM00845"/>
    </source>
</evidence>
<dbReference type="NCBIfam" id="NF004014">
    <property type="entry name" value="PRK05477.1-4"/>
    <property type="match status" value="1"/>
</dbReference>
<keyword evidence="5" id="KW-0067">ATP-binding</keyword>
<dbReference type="PANTHER" id="PTHR11659:SF0">
    <property type="entry name" value="GLUTAMYL-TRNA(GLN) AMIDOTRANSFERASE SUBUNIT B, MITOCHONDRIAL"/>
    <property type="match status" value="1"/>
</dbReference>
<dbReference type="InterPro" id="IPR003789">
    <property type="entry name" value="Asn/Gln_tRNA_amidoTrase-B-like"/>
</dbReference>
<dbReference type="InterPro" id="IPR042114">
    <property type="entry name" value="GatB_C_1"/>
</dbReference>
<comment type="subunit">
    <text evidence="2">Heterotrimer of A, B and C subunits.</text>
</comment>
<reference evidence="11" key="1">
    <citation type="submission" date="2018-05" db="EMBL/GenBank/DDBJ databases">
        <authorList>
            <person name="Lanie J.A."/>
            <person name="Ng W.-L."/>
            <person name="Kazmierczak K.M."/>
            <person name="Andrzejewski T.M."/>
            <person name="Davidsen T.M."/>
            <person name="Wayne K.J."/>
            <person name="Tettelin H."/>
            <person name="Glass J.I."/>
            <person name="Rusch D."/>
            <person name="Podicherti R."/>
            <person name="Tsui H.-C.T."/>
            <person name="Winkler M.E."/>
        </authorList>
    </citation>
    <scope>NUCLEOTIDE SEQUENCE</scope>
</reference>
<evidence type="ECO:0000256" key="3">
    <source>
        <dbReference type="ARBA" id="ARBA00022598"/>
    </source>
</evidence>
<evidence type="ECO:0000256" key="9">
    <source>
        <dbReference type="ARBA" id="ARBA00047913"/>
    </source>
</evidence>
<dbReference type="SUPFAM" id="SSF89095">
    <property type="entry name" value="GatB/YqeY motif"/>
    <property type="match status" value="1"/>
</dbReference>
<comment type="catalytic activity">
    <reaction evidence="9">
        <text>L-glutamyl-tRNA(Gln) + L-glutamine + ATP + H2O = L-glutaminyl-tRNA(Gln) + L-glutamate + ADP + phosphate + H(+)</text>
        <dbReference type="Rhea" id="RHEA:17521"/>
        <dbReference type="Rhea" id="RHEA-COMP:9681"/>
        <dbReference type="Rhea" id="RHEA-COMP:9684"/>
        <dbReference type="ChEBI" id="CHEBI:15377"/>
        <dbReference type="ChEBI" id="CHEBI:15378"/>
        <dbReference type="ChEBI" id="CHEBI:29985"/>
        <dbReference type="ChEBI" id="CHEBI:30616"/>
        <dbReference type="ChEBI" id="CHEBI:43474"/>
        <dbReference type="ChEBI" id="CHEBI:58359"/>
        <dbReference type="ChEBI" id="CHEBI:78520"/>
        <dbReference type="ChEBI" id="CHEBI:78521"/>
        <dbReference type="ChEBI" id="CHEBI:456216"/>
    </reaction>
</comment>
<feature type="non-terminal residue" evidence="11">
    <location>
        <position position="1"/>
    </location>
</feature>
<comment type="similarity">
    <text evidence="1">Belongs to the GatB/GatE family. GatB subfamily.</text>
</comment>
<dbReference type="HAMAP" id="MF_00121">
    <property type="entry name" value="GatB"/>
    <property type="match status" value="1"/>
</dbReference>
<dbReference type="GO" id="GO:0070681">
    <property type="term" value="P:glutaminyl-tRNAGln biosynthesis via transamidation"/>
    <property type="evidence" value="ECO:0007669"/>
    <property type="project" value="TreeGrafter"/>
</dbReference>
<dbReference type="SUPFAM" id="SSF55931">
    <property type="entry name" value="Glutamine synthetase/guanido kinase"/>
    <property type="match status" value="1"/>
</dbReference>
<dbReference type="GO" id="GO:0006412">
    <property type="term" value="P:translation"/>
    <property type="evidence" value="ECO:0007669"/>
    <property type="project" value="UniProtKB-KW"/>
</dbReference>
<dbReference type="InterPro" id="IPR017958">
    <property type="entry name" value="Gln-tRNA_amidoTrfase_suB_CS"/>
</dbReference>
<comment type="function">
    <text evidence="7">Allows the formation of correctly charged Asn-tRNA(Asn) or Gln-tRNA(Gln) through the transamidation of misacylated Asp-tRNA(Asn) or Glu-tRNA(Gln) in organisms which lack either or both of asparaginyl-tRNA or glutaminyl-tRNA synthetases. The reaction takes place in the presence of glutamine and ATP through an activated phospho-Asp-tRNA(Asn) or phospho-Glu-tRNA(Gln).</text>
</comment>
<dbReference type="InterPro" id="IPR014746">
    <property type="entry name" value="Gln_synth/guanido_kin_cat_dom"/>
</dbReference>
<keyword evidence="6" id="KW-0648">Protein biosynthesis</keyword>
<gene>
    <name evidence="11" type="ORF">METZ01_LOCUS33813</name>
</gene>
<protein>
    <recommendedName>
        <fullName evidence="10">Asn/Gln amidotransferase domain-containing protein</fullName>
    </recommendedName>
</protein>
<proteinExistence type="inferred from homology"/>
<evidence type="ECO:0000256" key="4">
    <source>
        <dbReference type="ARBA" id="ARBA00022741"/>
    </source>
</evidence>
<evidence type="ECO:0000313" key="11">
    <source>
        <dbReference type="EMBL" id="SUZ80959.1"/>
    </source>
</evidence>
<dbReference type="InterPro" id="IPR023168">
    <property type="entry name" value="GatB_Yqey_C_2"/>
</dbReference>
<dbReference type="EMBL" id="UINC01001449">
    <property type="protein sequence ID" value="SUZ80959.1"/>
    <property type="molecule type" value="Genomic_DNA"/>
</dbReference>
<dbReference type="Gene3D" id="1.10.150.380">
    <property type="entry name" value="GatB domain, N-terminal subdomain"/>
    <property type="match status" value="1"/>
</dbReference>
<evidence type="ECO:0000256" key="5">
    <source>
        <dbReference type="ARBA" id="ARBA00022840"/>
    </source>
</evidence>
<dbReference type="GO" id="GO:0005524">
    <property type="term" value="F:ATP binding"/>
    <property type="evidence" value="ECO:0007669"/>
    <property type="project" value="UniProtKB-KW"/>
</dbReference>
<dbReference type="Pfam" id="PF02934">
    <property type="entry name" value="GatB_N"/>
    <property type="match status" value="1"/>
</dbReference>
<dbReference type="Gene3D" id="1.10.10.410">
    <property type="match status" value="1"/>
</dbReference>
<dbReference type="NCBIfam" id="NF004012">
    <property type="entry name" value="PRK05477.1-2"/>
    <property type="match status" value="1"/>
</dbReference>
<organism evidence="11">
    <name type="scientific">marine metagenome</name>
    <dbReference type="NCBI Taxonomy" id="408172"/>
    <lineage>
        <taxon>unclassified sequences</taxon>
        <taxon>metagenomes</taxon>
        <taxon>ecological metagenomes</taxon>
    </lineage>
</organism>
<dbReference type="InterPro" id="IPR018027">
    <property type="entry name" value="Asn/Gln_amidotransferase"/>
</dbReference>
<sequence>MTWELVIGLEVHVQLRTAEKLFCSDRTAFGAEPNSQVCPVCLGLPGALPVLNGEAVDLAITAALGLACQVHEVSVFARKSYFYPDLPKGYQITQFSEPLATEGIVSVRSDGETRPIRIRRIHLEEDAGKSIHDRVPDGTAVDLNRTGTPLIEIVTEPDLRTPAQARTFLQELKRTLEYLDVSDCNMEEGSLRVDANVSLRADGSDEYGVKTEVKNLNSFSAVERSVVAEAKRQTGILDAGGKIVQETLLWDERDGTLRSMRSKEESHDYRYFPDPDLPPLRFDPERVRLLESELPELPAHRIIRLMEEHDLDGRDVEVLIATRSLADYFEALVTVVGDAKAAANWVKGPLLKEANRLQLPVDDLGITPGDLGDLIGLVEDGTVSGSMGRKVLGQMIDSGKIAREIIEKGGLSQVQDSDELTAWVDSVMEENPEEVDRYRSGETRLMGYFVGQTMQKSLGRADP</sequence>
<comment type="catalytic activity">
    <reaction evidence="8">
        <text>L-aspartyl-tRNA(Asn) + L-glutamine + ATP + H2O = L-asparaginyl-tRNA(Asn) + L-glutamate + ADP + phosphate + 2 H(+)</text>
        <dbReference type="Rhea" id="RHEA:14513"/>
        <dbReference type="Rhea" id="RHEA-COMP:9674"/>
        <dbReference type="Rhea" id="RHEA-COMP:9677"/>
        <dbReference type="ChEBI" id="CHEBI:15377"/>
        <dbReference type="ChEBI" id="CHEBI:15378"/>
        <dbReference type="ChEBI" id="CHEBI:29985"/>
        <dbReference type="ChEBI" id="CHEBI:30616"/>
        <dbReference type="ChEBI" id="CHEBI:43474"/>
        <dbReference type="ChEBI" id="CHEBI:58359"/>
        <dbReference type="ChEBI" id="CHEBI:78515"/>
        <dbReference type="ChEBI" id="CHEBI:78516"/>
        <dbReference type="ChEBI" id="CHEBI:456216"/>
    </reaction>
</comment>
<evidence type="ECO:0000256" key="2">
    <source>
        <dbReference type="ARBA" id="ARBA00011123"/>
    </source>
</evidence>
<accession>A0A381QQY0</accession>
<dbReference type="GO" id="GO:0050567">
    <property type="term" value="F:glutaminyl-tRNA synthase (glutamine-hydrolyzing) activity"/>
    <property type="evidence" value="ECO:0007669"/>
    <property type="project" value="TreeGrafter"/>
</dbReference>
<evidence type="ECO:0000256" key="6">
    <source>
        <dbReference type="ARBA" id="ARBA00022917"/>
    </source>
</evidence>
<dbReference type="PANTHER" id="PTHR11659">
    <property type="entry name" value="GLUTAMYL-TRNA GLN AMIDOTRANSFERASE SUBUNIT B MITOCHONDRIAL AND PROKARYOTIC PET112-RELATED"/>
    <property type="match status" value="1"/>
</dbReference>
<evidence type="ECO:0000256" key="1">
    <source>
        <dbReference type="ARBA" id="ARBA00005306"/>
    </source>
</evidence>
<dbReference type="PROSITE" id="PS01234">
    <property type="entry name" value="GATB"/>
    <property type="match status" value="1"/>
</dbReference>
<keyword evidence="4" id="KW-0547">Nucleotide-binding</keyword>
<evidence type="ECO:0000256" key="8">
    <source>
        <dbReference type="ARBA" id="ARBA00047380"/>
    </source>
</evidence>
<keyword evidence="3" id="KW-0436">Ligase</keyword>
<evidence type="ECO:0000256" key="7">
    <source>
        <dbReference type="ARBA" id="ARBA00024799"/>
    </source>
</evidence>
<name>A0A381QQY0_9ZZZZ</name>
<dbReference type="InterPro" id="IPR017959">
    <property type="entry name" value="Asn/Gln-tRNA_amidoTrfase_suB/E"/>
</dbReference>
<feature type="domain" description="Asn/Gln amidotransferase" evidence="10">
    <location>
        <begin position="327"/>
        <end position="463"/>
    </location>
</feature>
<dbReference type="AlphaFoldDB" id="A0A381QQY0"/>
<dbReference type="Pfam" id="PF02637">
    <property type="entry name" value="GatB_Yqey"/>
    <property type="match status" value="1"/>
</dbReference>
<feature type="non-terminal residue" evidence="11">
    <location>
        <position position="463"/>
    </location>
</feature>
<dbReference type="SMART" id="SM00845">
    <property type="entry name" value="GatB_Yqey"/>
    <property type="match status" value="1"/>
</dbReference>
<dbReference type="NCBIfam" id="TIGR00133">
    <property type="entry name" value="gatB"/>
    <property type="match status" value="1"/>
</dbReference>
<dbReference type="InterPro" id="IPR006075">
    <property type="entry name" value="Asn/Gln-tRNA_Trfase_suB/E_cat"/>
</dbReference>
<dbReference type="InterPro" id="IPR004413">
    <property type="entry name" value="GatB"/>
</dbReference>